<keyword evidence="1" id="KW-0812">Transmembrane</keyword>
<gene>
    <name evidence="2" type="ORF">ENV60_09280</name>
</gene>
<evidence type="ECO:0008006" key="3">
    <source>
        <dbReference type="Google" id="ProtNLM"/>
    </source>
</evidence>
<protein>
    <recommendedName>
        <fullName evidence="3">Rod shape-determining protein MreD</fullName>
    </recommendedName>
</protein>
<feature type="transmembrane region" description="Helical" evidence="1">
    <location>
        <begin position="85"/>
        <end position="107"/>
    </location>
</feature>
<comment type="caution">
    <text evidence="2">The sequence shown here is derived from an EMBL/GenBank/DDBJ whole genome shotgun (WGS) entry which is preliminary data.</text>
</comment>
<dbReference type="AlphaFoldDB" id="A0A7C4TJI3"/>
<feature type="transmembrane region" description="Helical" evidence="1">
    <location>
        <begin position="113"/>
        <end position="134"/>
    </location>
</feature>
<proteinExistence type="predicted"/>
<name>A0A7C4TJI3_UNCW3</name>
<reference evidence="2" key="1">
    <citation type="journal article" date="2020" name="mSystems">
        <title>Genome- and Community-Level Interaction Insights into Carbon Utilization and Element Cycling Functions of Hydrothermarchaeota in Hydrothermal Sediment.</title>
        <authorList>
            <person name="Zhou Z."/>
            <person name="Liu Y."/>
            <person name="Xu W."/>
            <person name="Pan J."/>
            <person name="Luo Z.H."/>
            <person name="Li M."/>
        </authorList>
    </citation>
    <scope>NUCLEOTIDE SEQUENCE [LARGE SCALE GENOMIC DNA]</scope>
    <source>
        <strain evidence="2">SpSt-774</strain>
    </source>
</reference>
<dbReference type="EMBL" id="DTGZ01000175">
    <property type="protein sequence ID" value="HGV98469.1"/>
    <property type="molecule type" value="Genomic_DNA"/>
</dbReference>
<evidence type="ECO:0000313" key="2">
    <source>
        <dbReference type="EMBL" id="HGV98469.1"/>
    </source>
</evidence>
<keyword evidence="1" id="KW-0472">Membrane</keyword>
<feature type="transmembrane region" description="Helical" evidence="1">
    <location>
        <begin position="7"/>
        <end position="33"/>
    </location>
</feature>
<sequence>MKRYLGYLLLLYIFIPFNQKIDIISILIFFVILNESPVFSVVFSFFAGLLLDLYYPVALGMNAMFHTILAQGLSYVKKYLIQEPLPILIIFTIFYILKVLLTFIFVISEIHLAKILLTIFTFLPIFIILNKIFYRVWSRS</sequence>
<accession>A0A7C4TJI3</accession>
<evidence type="ECO:0000256" key="1">
    <source>
        <dbReference type="SAM" id="Phobius"/>
    </source>
</evidence>
<organism evidence="2">
    <name type="scientific">candidate division WOR-3 bacterium</name>
    <dbReference type="NCBI Taxonomy" id="2052148"/>
    <lineage>
        <taxon>Bacteria</taxon>
        <taxon>Bacteria division WOR-3</taxon>
    </lineage>
</organism>
<keyword evidence="1" id="KW-1133">Transmembrane helix</keyword>